<organism evidence="1 2">
    <name type="scientific">Rhabditophanes sp. KR3021</name>
    <dbReference type="NCBI Taxonomy" id="114890"/>
    <lineage>
        <taxon>Eukaryota</taxon>
        <taxon>Metazoa</taxon>
        <taxon>Ecdysozoa</taxon>
        <taxon>Nematoda</taxon>
        <taxon>Chromadorea</taxon>
        <taxon>Rhabditida</taxon>
        <taxon>Tylenchina</taxon>
        <taxon>Panagrolaimomorpha</taxon>
        <taxon>Strongyloidoidea</taxon>
        <taxon>Alloionematidae</taxon>
        <taxon>Rhabditophanes</taxon>
    </lineage>
</organism>
<reference evidence="2" key="1">
    <citation type="submission" date="2016-11" db="UniProtKB">
        <authorList>
            <consortium name="WormBaseParasite"/>
        </authorList>
    </citation>
    <scope>IDENTIFICATION</scope>
    <source>
        <strain evidence="2">KR3021</strain>
    </source>
</reference>
<accession>A0AC35UAY5</accession>
<evidence type="ECO:0000313" key="1">
    <source>
        <dbReference type="Proteomes" id="UP000095286"/>
    </source>
</evidence>
<dbReference type="WBParaSite" id="RSKR_0000940150.1">
    <property type="protein sequence ID" value="RSKR_0000940150.1"/>
    <property type="gene ID" value="RSKR_0000940150"/>
</dbReference>
<proteinExistence type="predicted"/>
<protein>
    <submittedName>
        <fullName evidence="2">CUT domain-containing protein</fullName>
    </submittedName>
</protein>
<sequence>MVILSESKLLHIIEKDDNYVHIFLDQNKKTTATSMIANLNESLRNEIRELEISMYAKENEIKEKLLEFQGIKNNFLAEKDTLLNEILQTNLTIGQLQEQSREISVENDFSSIVTSDNDQSDETPTAKDNNILVMNEEFLKRKTSSSKSSSNSDSEYCFPVRKKKKDTSKNDLCHKNVKALLSEVEVGKVISLTKIGESLKNLAKTYKISQSDVGMHVMGLSAPRTSDFIHHPPPSFEKATIVEKENFLKMFYFLTNKSSLEEFWRNCKKQKDNHFPIKVLKKSDLYE</sequence>
<name>A0AC35UAY5_9BILA</name>
<dbReference type="Proteomes" id="UP000095286">
    <property type="component" value="Unplaced"/>
</dbReference>
<evidence type="ECO:0000313" key="2">
    <source>
        <dbReference type="WBParaSite" id="RSKR_0000940150.1"/>
    </source>
</evidence>